<keyword evidence="3" id="KW-1185">Reference proteome</keyword>
<proteinExistence type="predicted"/>
<reference evidence="2 3" key="1">
    <citation type="submission" date="2021-03" db="EMBL/GenBank/DDBJ databases">
        <authorList>
            <person name="Kanchanasin P."/>
            <person name="Saeng-In P."/>
            <person name="Phongsopitanun W."/>
            <person name="Yuki M."/>
            <person name="Kudo T."/>
            <person name="Ohkuma M."/>
            <person name="Tanasupawat S."/>
        </authorList>
    </citation>
    <scope>NUCLEOTIDE SEQUENCE [LARGE SCALE GENOMIC DNA]</scope>
    <source>
        <strain evidence="2 3">L46</strain>
    </source>
</reference>
<sequence length="68" mass="7515">MDASGEPARRPQGHPGTVTTTAFVGAVAVGAAKAPPLAACLLVRRRCDRRRAQMWDLEWARLDRRQMN</sequence>
<evidence type="ECO:0000313" key="3">
    <source>
        <dbReference type="Proteomes" id="UP000666915"/>
    </source>
</evidence>
<keyword evidence="1" id="KW-0472">Membrane</keyword>
<keyword evidence="1" id="KW-1133">Transmembrane helix</keyword>
<comment type="caution">
    <text evidence="2">The sequence shown here is derived from an EMBL/GenBank/DDBJ whole genome shotgun (WGS) entry which is preliminary data.</text>
</comment>
<dbReference type="EMBL" id="JAGEOK010000104">
    <property type="protein sequence ID" value="MBO2445463.1"/>
    <property type="molecule type" value="Genomic_DNA"/>
</dbReference>
<feature type="transmembrane region" description="Helical" evidence="1">
    <location>
        <begin position="20"/>
        <end position="43"/>
    </location>
</feature>
<dbReference type="RefSeq" id="WP_208274835.1">
    <property type="nucleotide sequence ID" value="NZ_JAGEOK010000104.1"/>
</dbReference>
<organism evidence="2 3">
    <name type="scientific">Actinomadura nitritigenes</name>
    <dbReference type="NCBI Taxonomy" id="134602"/>
    <lineage>
        <taxon>Bacteria</taxon>
        <taxon>Bacillati</taxon>
        <taxon>Actinomycetota</taxon>
        <taxon>Actinomycetes</taxon>
        <taxon>Streptosporangiales</taxon>
        <taxon>Thermomonosporaceae</taxon>
        <taxon>Actinomadura</taxon>
    </lineage>
</organism>
<name>A0ABS3RIM8_9ACTN</name>
<protein>
    <submittedName>
        <fullName evidence="2">Uncharacterized protein</fullName>
    </submittedName>
</protein>
<keyword evidence="1" id="KW-0812">Transmembrane</keyword>
<evidence type="ECO:0000313" key="2">
    <source>
        <dbReference type="EMBL" id="MBO2445463.1"/>
    </source>
</evidence>
<accession>A0ABS3RIM8</accession>
<evidence type="ECO:0000256" key="1">
    <source>
        <dbReference type="SAM" id="Phobius"/>
    </source>
</evidence>
<dbReference type="Proteomes" id="UP000666915">
    <property type="component" value="Unassembled WGS sequence"/>
</dbReference>
<gene>
    <name evidence="2" type="ORF">J4557_49065</name>
</gene>